<feature type="region of interest" description="G3" evidence="7">
    <location>
        <begin position="70"/>
        <end position="73"/>
    </location>
</feature>
<evidence type="ECO:0000256" key="7">
    <source>
        <dbReference type="PROSITE-ProRule" id="PRU01050"/>
    </source>
</evidence>
<feature type="domain" description="Era-type G" evidence="10">
    <location>
        <begin position="15"/>
        <end position="189"/>
    </location>
</feature>
<evidence type="ECO:0000313" key="11">
    <source>
        <dbReference type="EMBL" id="ACV67386.1"/>
    </source>
</evidence>
<evidence type="ECO:0000256" key="4">
    <source>
        <dbReference type="ARBA" id="ARBA00022884"/>
    </source>
</evidence>
<evidence type="ECO:0000256" key="8">
    <source>
        <dbReference type="RuleBase" id="RU003761"/>
    </source>
</evidence>
<dbReference type="SUPFAM" id="SSF52540">
    <property type="entry name" value="P-loop containing nucleoside triphosphate hydrolases"/>
    <property type="match status" value="1"/>
</dbReference>
<evidence type="ECO:0000256" key="5">
    <source>
        <dbReference type="ARBA" id="ARBA00023134"/>
    </source>
</evidence>
<feature type="domain" description="KH type-2" evidence="9">
    <location>
        <begin position="220"/>
        <end position="296"/>
    </location>
</feature>
<dbReference type="PROSITE" id="PS50823">
    <property type="entry name" value="KH_TYPE_2"/>
    <property type="match status" value="1"/>
</dbReference>
<dbReference type="Pfam" id="PF01926">
    <property type="entry name" value="MMR_HSR1"/>
    <property type="match status" value="1"/>
</dbReference>
<dbReference type="InterPro" id="IPR004044">
    <property type="entry name" value="KH_dom_type_2"/>
</dbReference>
<keyword evidence="3 6" id="KW-0547">Nucleotide-binding</keyword>
<feature type="binding site" evidence="6">
    <location>
        <begin position="23"/>
        <end position="30"/>
    </location>
    <ligand>
        <name>GTP</name>
        <dbReference type="ChEBI" id="CHEBI:37565"/>
    </ligand>
</feature>
<keyword evidence="6" id="KW-0997">Cell inner membrane</keyword>
<dbReference type="CDD" id="cd22534">
    <property type="entry name" value="KH-II_Era"/>
    <property type="match status" value="1"/>
</dbReference>
<dbReference type="InterPro" id="IPR006073">
    <property type="entry name" value="GTP-bd"/>
</dbReference>
<dbReference type="InterPro" id="IPR027417">
    <property type="entry name" value="P-loop_NTPase"/>
</dbReference>
<feature type="region of interest" description="G4" evidence="7">
    <location>
        <begin position="138"/>
        <end position="141"/>
    </location>
</feature>
<evidence type="ECO:0000256" key="3">
    <source>
        <dbReference type="ARBA" id="ARBA00022741"/>
    </source>
</evidence>
<dbReference type="OrthoDB" id="9805918at2"/>
<sequence length="312" mass="34768">MDESSFGEDYGGTYRSGLVAIIGPPNAGKSTLLNQFLGQKVAIVSPKPQTTRNQISGILSTDEAQVVFLDTPGVHKSGQRFNRYMVDAAWRALTASEAVLLVLDAGLYLARPQLLERDTSLMRKRVQQSGNPVFLALNKTDTIKDKSRLLPLLQRLSELWPEAELHPISALRGNETDALLSGLLGALPEGPPLYPEDQISTLPMRFMTAEIIREKLFLALEKELPYNLAVIVEQWEERPTGISVYATIYVARPSQKAIVIGKGGRLLKEIGQQSRLELAEMIEKPVHLDLWVKVKKRWHEDMSFLGELGLTE</sequence>
<dbReference type="PANTHER" id="PTHR42698:SF1">
    <property type="entry name" value="GTPASE ERA, MITOCHONDRIAL"/>
    <property type="match status" value="1"/>
</dbReference>
<dbReference type="InterPro" id="IPR005225">
    <property type="entry name" value="Small_GTP-bd"/>
</dbReference>
<dbReference type="GO" id="GO:0005886">
    <property type="term" value="C:plasma membrane"/>
    <property type="evidence" value="ECO:0007669"/>
    <property type="project" value="UniProtKB-SubCell"/>
</dbReference>
<feature type="region of interest" description="G1" evidence="7">
    <location>
        <begin position="23"/>
        <end position="30"/>
    </location>
</feature>
<dbReference type="CDD" id="cd04163">
    <property type="entry name" value="Era"/>
    <property type="match status" value="1"/>
</dbReference>
<reference evidence="11 12" key="2">
    <citation type="journal article" date="2010" name="Stand. Genomic Sci.">
        <title>Complete genome sequence of Desulfohalobium retbaense type strain (HR(100)).</title>
        <authorList>
            <person name="Spring S."/>
            <person name="Nolan M."/>
            <person name="Lapidus A."/>
            <person name="Glavina Del Rio T."/>
            <person name="Copeland A."/>
            <person name="Tice H."/>
            <person name="Cheng J.F."/>
            <person name="Lucas S."/>
            <person name="Land M."/>
            <person name="Chen F."/>
            <person name="Bruce D."/>
            <person name="Goodwin L."/>
            <person name="Pitluck S."/>
            <person name="Ivanova N."/>
            <person name="Mavromatis K."/>
            <person name="Mikhailova N."/>
            <person name="Pati A."/>
            <person name="Chen A."/>
            <person name="Palaniappan K."/>
            <person name="Hauser L."/>
            <person name="Chang Y.J."/>
            <person name="Jeffries C.D."/>
            <person name="Munk C."/>
            <person name="Kiss H."/>
            <person name="Chain P."/>
            <person name="Han C."/>
            <person name="Brettin T."/>
            <person name="Detter J.C."/>
            <person name="Schuler E."/>
            <person name="Goker M."/>
            <person name="Rohde M."/>
            <person name="Bristow J."/>
            <person name="Eisen J.A."/>
            <person name="Markowitz V."/>
            <person name="Hugenholtz P."/>
            <person name="Kyrpides N.C."/>
            <person name="Klenk H.P."/>
        </authorList>
    </citation>
    <scope>NUCLEOTIDE SEQUENCE [LARGE SCALE GENOMIC DNA]</scope>
    <source>
        <strain evidence="11 12">DSM 5692</strain>
    </source>
</reference>
<proteinExistence type="inferred from homology"/>
<reference evidence="12" key="1">
    <citation type="submission" date="2009-09" db="EMBL/GenBank/DDBJ databases">
        <title>The complete chromosome of Desulfohalobium retbaense DSM 5692.</title>
        <authorList>
            <consortium name="US DOE Joint Genome Institute (JGI-PGF)"/>
            <person name="Lucas S."/>
            <person name="Copeland A."/>
            <person name="Lapidus A."/>
            <person name="Glavina del Rio T."/>
            <person name="Dalin E."/>
            <person name="Tice H."/>
            <person name="Bruce D."/>
            <person name="Goodwin L."/>
            <person name="Pitluck S."/>
            <person name="Kyrpides N."/>
            <person name="Mavromatis K."/>
            <person name="Ivanova N."/>
            <person name="Mikhailova N."/>
            <person name="Munk A.C."/>
            <person name="Brettin T."/>
            <person name="Detter J.C."/>
            <person name="Han C."/>
            <person name="Tapia R."/>
            <person name="Larimer F."/>
            <person name="Land M."/>
            <person name="Hauser L."/>
            <person name="Markowitz V."/>
            <person name="Cheng J.-F."/>
            <person name="Hugenholtz P."/>
            <person name="Woyke T."/>
            <person name="Wu D."/>
            <person name="Spring S."/>
            <person name="Klenk H.-P."/>
            <person name="Eisen J.A."/>
        </authorList>
    </citation>
    <scope>NUCLEOTIDE SEQUENCE [LARGE SCALE GENOMIC DNA]</scope>
    <source>
        <strain evidence="12">DSM 5692</strain>
    </source>
</reference>
<dbReference type="InterPro" id="IPR030388">
    <property type="entry name" value="G_ERA_dom"/>
</dbReference>
<dbReference type="EMBL" id="CP001734">
    <property type="protein sequence ID" value="ACV67386.1"/>
    <property type="molecule type" value="Genomic_DNA"/>
</dbReference>
<name>C8WZB1_DESRD</name>
<dbReference type="STRING" id="485915.Dret_0084"/>
<evidence type="ECO:0000256" key="2">
    <source>
        <dbReference type="ARBA" id="ARBA00020484"/>
    </source>
</evidence>
<dbReference type="NCBIfam" id="TIGR00231">
    <property type="entry name" value="small_GTP"/>
    <property type="match status" value="1"/>
</dbReference>
<dbReference type="Pfam" id="PF07650">
    <property type="entry name" value="KH_2"/>
    <property type="match status" value="1"/>
</dbReference>
<dbReference type="GO" id="GO:0000028">
    <property type="term" value="P:ribosomal small subunit assembly"/>
    <property type="evidence" value="ECO:0007669"/>
    <property type="project" value="TreeGrafter"/>
</dbReference>
<dbReference type="AlphaFoldDB" id="C8WZB1"/>
<gene>
    <name evidence="6" type="primary">era</name>
    <name evidence="11" type="ordered locus">Dret_0084</name>
</gene>
<feature type="binding site" evidence="6">
    <location>
        <begin position="70"/>
        <end position="74"/>
    </location>
    <ligand>
        <name>GTP</name>
        <dbReference type="ChEBI" id="CHEBI:37565"/>
    </ligand>
</feature>
<dbReference type="RefSeq" id="WP_015750545.1">
    <property type="nucleotide sequence ID" value="NC_013223.1"/>
</dbReference>
<dbReference type="PANTHER" id="PTHR42698">
    <property type="entry name" value="GTPASE ERA"/>
    <property type="match status" value="1"/>
</dbReference>
<dbReference type="PROSITE" id="PS51713">
    <property type="entry name" value="G_ERA"/>
    <property type="match status" value="1"/>
</dbReference>
<dbReference type="KEGG" id="drt:Dret_0084"/>
<dbReference type="GO" id="GO:0005525">
    <property type="term" value="F:GTP binding"/>
    <property type="evidence" value="ECO:0007669"/>
    <property type="project" value="UniProtKB-UniRule"/>
</dbReference>
<dbReference type="InterPro" id="IPR015946">
    <property type="entry name" value="KH_dom-like_a/b"/>
</dbReference>
<dbReference type="InterPro" id="IPR009019">
    <property type="entry name" value="KH_sf_prok-type"/>
</dbReference>
<dbReference type="NCBIfam" id="TIGR00436">
    <property type="entry name" value="era"/>
    <property type="match status" value="1"/>
</dbReference>
<keyword evidence="6" id="KW-0690">Ribosome biogenesis</keyword>
<evidence type="ECO:0000259" key="10">
    <source>
        <dbReference type="PROSITE" id="PS51713"/>
    </source>
</evidence>
<dbReference type="NCBIfam" id="NF000908">
    <property type="entry name" value="PRK00089.1"/>
    <property type="match status" value="1"/>
</dbReference>
<dbReference type="SUPFAM" id="SSF54814">
    <property type="entry name" value="Prokaryotic type KH domain (KH-domain type II)"/>
    <property type="match status" value="1"/>
</dbReference>
<keyword evidence="5 6" id="KW-0342">GTP-binding</keyword>
<evidence type="ECO:0000313" key="12">
    <source>
        <dbReference type="Proteomes" id="UP000001052"/>
    </source>
</evidence>
<feature type="region of interest" description="G2" evidence="7">
    <location>
        <begin position="49"/>
        <end position="53"/>
    </location>
</feature>
<evidence type="ECO:0000256" key="1">
    <source>
        <dbReference type="ARBA" id="ARBA00007921"/>
    </source>
</evidence>
<keyword evidence="6" id="KW-1003">Cell membrane</keyword>
<protein>
    <recommendedName>
        <fullName evidence="2 6">GTPase Era</fullName>
    </recommendedName>
</protein>
<dbReference type="HOGENOM" id="CLU_038009_1_2_7"/>
<dbReference type="GO" id="GO:0070181">
    <property type="term" value="F:small ribosomal subunit rRNA binding"/>
    <property type="evidence" value="ECO:0007669"/>
    <property type="project" value="UniProtKB-UniRule"/>
</dbReference>
<keyword evidence="6" id="KW-0472">Membrane</keyword>
<dbReference type="InterPro" id="IPR005662">
    <property type="entry name" value="GTPase_Era-like"/>
</dbReference>
<keyword evidence="4 6" id="KW-0694">RNA-binding</keyword>
<dbReference type="eggNOG" id="COG1159">
    <property type="taxonomic scope" value="Bacteria"/>
</dbReference>
<feature type="region of interest" description="G5" evidence="7">
    <location>
        <begin position="168"/>
        <end position="170"/>
    </location>
</feature>
<comment type="similarity">
    <text evidence="1 6 7 8">Belongs to the TRAFAC class TrmE-Era-EngA-EngB-Septin-like GTPase superfamily. Era GTPase family.</text>
</comment>
<comment type="subcellular location">
    <subcellularLocation>
        <location evidence="6">Cytoplasm</location>
    </subcellularLocation>
    <subcellularLocation>
        <location evidence="6">Cell inner membrane</location>
        <topology evidence="6">Peripheral membrane protein</topology>
    </subcellularLocation>
</comment>
<comment type="subunit">
    <text evidence="6">Monomer.</text>
</comment>
<keyword evidence="12" id="KW-1185">Reference proteome</keyword>
<feature type="binding site" evidence="6">
    <location>
        <begin position="138"/>
        <end position="141"/>
    </location>
    <ligand>
        <name>GTP</name>
        <dbReference type="ChEBI" id="CHEBI:37565"/>
    </ligand>
</feature>
<dbReference type="GO" id="GO:0005829">
    <property type="term" value="C:cytosol"/>
    <property type="evidence" value="ECO:0007669"/>
    <property type="project" value="TreeGrafter"/>
</dbReference>
<dbReference type="GO" id="GO:0043024">
    <property type="term" value="F:ribosomal small subunit binding"/>
    <property type="evidence" value="ECO:0007669"/>
    <property type="project" value="TreeGrafter"/>
</dbReference>
<dbReference type="HAMAP" id="MF_00367">
    <property type="entry name" value="GTPase_Era"/>
    <property type="match status" value="1"/>
</dbReference>
<evidence type="ECO:0000256" key="6">
    <source>
        <dbReference type="HAMAP-Rule" id="MF_00367"/>
    </source>
</evidence>
<keyword evidence="6" id="KW-0963">Cytoplasm</keyword>
<comment type="function">
    <text evidence="6">An essential GTPase that binds both GDP and GTP, with rapid nucleotide exchange. Plays a role in 16S rRNA processing and 30S ribosomal subunit biogenesis and possibly also in cell cycle regulation and energy metabolism.</text>
</comment>
<keyword evidence="6" id="KW-0699">rRNA-binding</keyword>
<dbReference type="GO" id="GO:0003924">
    <property type="term" value="F:GTPase activity"/>
    <property type="evidence" value="ECO:0007669"/>
    <property type="project" value="UniProtKB-UniRule"/>
</dbReference>
<dbReference type="Proteomes" id="UP000001052">
    <property type="component" value="Chromosome"/>
</dbReference>
<organism evidence="11 12">
    <name type="scientific">Desulfohalobium retbaense (strain ATCC 49708 / DSM 5692 / JCM 16813 / HR100)</name>
    <dbReference type="NCBI Taxonomy" id="485915"/>
    <lineage>
        <taxon>Bacteria</taxon>
        <taxon>Pseudomonadati</taxon>
        <taxon>Thermodesulfobacteriota</taxon>
        <taxon>Desulfovibrionia</taxon>
        <taxon>Desulfovibrionales</taxon>
        <taxon>Desulfohalobiaceae</taxon>
        <taxon>Desulfohalobium</taxon>
    </lineage>
</organism>
<dbReference type="Gene3D" id="3.40.50.300">
    <property type="entry name" value="P-loop containing nucleotide triphosphate hydrolases"/>
    <property type="match status" value="1"/>
</dbReference>
<dbReference type="Gene3D" id="3.30.300.20">
    <property type="match status" value="1"/>
</dbReference>
<evidence type="ECO:0000259" key="9">
    <source>
        <dbReference type="PROSITE" id="PS50823"/>
    </source>
</evidence>
<accession>C8WZB1</accession>